<dbReference type="AlphaFoldDB" id="A0AA42BLS9"/>
<dbReference type="RefSeq" id="WP_254098683.1">
    <property type="nucleotide sequence ID" value="NZ_JANATA010000003.1"/>
</dbReference>
<evidence type="ECO:0000256" key="1">
    <source>
        <dbReference type="SAM" id="Phobius"/>
    </source>
</evidence>
<evidence type="ECO:0000313" key="3">
    <source>
        <dbReference type="Proteomes" id="UP001165413"/>
    </source>
</evidence>
<reference evidence="2" key="1">
    <citation type="submission" date="2022-07" db="EMBL/GenBank/DDBJ databases">
        <title>Characterization of the Novel Bacterium Alteromonas immobilis LMIT006 and Alteromonas gregis LMIT007.</title>
        <authorList>
            <person name="Lin X."/>
        </authorList>
    </citation>
    <scope>NUCLEOTIDE SEQUENCE</scope>
    <source>
        <strain evidence="2">LMIT007</strain>
    </source>
</reference>
<accession>A0AA42BLS9</accession>
<organism evidence="2 3">
    <name type="scientific">Opacimonas viscosa</name>
    <dbReference type="NCBI Taxonomy" id="2961944"/>
    <lineage>
        <taxon>Bacteria</taxon>
        <taxon>Pseudomonadati</taxon>
        <taxon>Pseudomonadota</taxon>
        <taxon>Gammaproteobacteria</taxon>
        <taxon>Alteromonadales</taxon>
        <taxon>Alteromonadaceae</taxon>
        <taxon>Opacimonas</taxon>
    </lineage>
</organism>
<sequence length="160" mass="17837">MMLRYLSNLPYLAFFAAWLTTFTLASFFHSSMVLSELTGLEVKIDIATRLSFVGHDWLGLVGTYGVIILLGLLLSLSFTLPIKKRIDTWRTEPSNTPFTQLKWYAFATGTMMFIVIQAMYPILEITVIAGARGLVGTVLQVLSGVMGGIIFASVKYRSQR</sequence>
<feature type="transmembrane region" description="Helical" evidence="1">
    <location>
        <begin position="134"/>
        <end position="154"/>
    </location>
</feature>
<keyword evidence="1" id="KW-1133">Transmembrane helix</keyword>
<gene>
    <name evidence="2" type="ORF">NLF92_02860</name>
</gene>
<name>A0AA42BLS9_9ALTE</name>
<proteinExistence type="predicted"/>
<feature type="transmembrane region" description="Helical" evidence="1">
    <location>
        <begin position="103"/>
        <end position="122"/>
    </location>
</feature>
<dbReference type="Proteomes" id="UP001165413">
    <property type="component" value="Unassembled WGS sequence"/>
</dbReference>
<keyword evidence="1" id="KW-0472">Membrane</keyword>
<dbReference type="EMBL" id="JANATA010000003">
    <property type="protein sequence ID" value="MCP3427882.1"/>
    <property type="molecule type" value="Genomic_DNA"/>
</dbReference>
<evidence type="ECO:0000313" key="2">
    <source>
        <dbReference type="EMBL" id="MCP3427882.1"/>
    </source>
</evidence>
<feature type="transmembrane region" description="Helical" evidence="1">
    <location>
        <begin position="59"/>
        <end position="82"/>
    </location>
</feature>
<protein>
    <submittedName>
        <fullName evidence="2">Uncharacterized protein</fullName>
    </submittedName>
</protein>
<comment type="caution">
    <text evidence="2">The sequence shown here is derived from an EMBL/GenBank/DDBJ whole genome shotgun (WGS) entry which is preliminary data.</text>
</comment>
<keyword evidence="1" id="KW-0812">Transmembrane</keyword>
<keyword evidence="3" id="KW-1185">Reference proteome</keyword>